<comment type="caution">
    <text evidence="8">The sequence shown here is derived from an EMBL/GenBank/DDBJ whole genome shotgun (WGS) entry which is preliminary data.</text>
</comment>
<dbReference type="InterPro" id="IPR036458">
    <property type="entry name" value="Na:dicarbo_symporter_sf"/>
</dbReference>
<dbReference type="EMBL" id="BAAACF010000001">
    <property type="protein sequence ID" value="GAA0725031.1"/>
    <property type="molecule type" value="Genomic_DNA"/>
</dbReference>
<evidence type="ECO:0000256" key="2">
    <source>
        <dbReference type="ARBA" id="ARBA00022448"/>
    </source>
</evidence>
<evidence type="ECO:0000256" key="7">
    <source>
        <dbReference type="SAM" id="Phobius"/>
    </source>
</evidence>
<keyword evidence="3" id="KW-1003">Cell membrane</keyword>
<evidence type="ECO:0000256" key="1">
    <source>
        <dbReference type="ARBA" id="ARBA00004651"/>
    </source>
</evidence>
<sequence length="406" mass="43499">MKLRKVNMTVQIMIAMVLGVIVGTLSNGRVEGIKLIGDIFLRLIQMSIILLVMGQIIEAVGSLNPRELGKRGVKVIIIFFATSLFAALVGVGMAMFLRPGVGIDLSALSGGAKVEANNMGSIYDTILGFFSTNVIKSMSEGVIVQAIVFAILFGVALSYVRIEDENSKLLEMIIEFNKTILKMISIIMKIAPIGIFSLIASTIGKVGVAVILPLSKYLGIYAIATFAYLALFFIIVAAYCRVDFIKLVKGMTEMSLVALATTSSAVTLPTEMKDAKEKLGISEKVTKLVLPLGMTLNSNGSAMHMAFTIVTIAQIYGVRYSGTQYLYIAALATLVSLANAVVPGAGLVSLAIIVPQMGLPIDAIALFAGVEWFVGMLRTILNVDSDTLTALIVARSENEIDYSVYK</sequence>
<feature type="transmembrane region" description="Helical" evidence="7">
    <location>
        <begin position="251"/>
        <end position="268"/>
    </location>
</feature>
<feature type="transmembrane region" description="Helical" evidence="7">
    <location>
        <begin position="325"/>
        <end position="353"/>
    </location>
</feature>
<dbReference type="PANTHER" id="PTHR42865:SF7">
    <property type="entry name" value="PROTON_GLUTAMATE-ASPARTATE SYMPORTER"/>
    <property type="match status" value="1"/>
</dbReference>
<dbReference type="PANTHER" id="PTHR42865">
    <property type="entry name" value="PROTON/GLUTAMATE-ASPARTATE SYMPORTER"/>
    <property type="match status" value="1"/>
</dbReference>
<dbReference type="Gene3D" id="1.10.3860.10">
    <property type="entry name" value="Sodium:dicarboxylate symporter"/>
    <property type="match status" value="1"/>
</dbReference>
<dbReference type="SUPFAM" id="SSF118215">
    <property type="entry name" value="Proton glutamate symport protein"/>
    <property type="match status" value="1"/>
</dbReference>
<proteinExistence type="predicted"/>
<gene>
    <name evidence="8" type="ORF">GCM10008905_19730</name>
</gene>
<feature type="transmembrane region" description="Helical" evidence="7">
    <location>
        <begin position="218"/>
        <end position="239"/>
    </location>
</feature>
<keyword evidence="9" id="KW-1185">Reference proteome</keyword>
<evidence type="ECO:0000256" key="4">
    <source>
        <dbReference type="ARBA" id="ARBA00022692"/>
    </source>
</evidence>
<keyword evidence="5 7" id="KW-1133">Transmembrane helix</keyword>
<feature type="transmembrane region" description="Helical" evidence="7">
    <location>
        <begin position="42"/>
        <end position="63"/>
    </location>
</feature>
<dbReference type="InterPro" id="IPR001991">
    <property type="entry name" value="Na-dicarboxylate_symporter"/>
</dbReference>
<keyword evidence="4 7" id="KW-0812">Transmembrane</keyword>
<feature type="transmembrane region" description="Helical" evidence="7">
    <location>
        <begin position="183"/>
        <end position="212"/>
    </location>
</feature>
<dbReference type="PRINTS" id="PR00173">
    <property type="entry name" value="EDTRNSPORT"/>
</dbReference>
<evidence type="ECO:0000256" key="5">
    <source>
        <dbReference type="ARBA" id="ARBA00022989"/>
    </source>
</evidence>
<evidence type="ECO:0000256" key="3">
    <source>
        <dbReference type="ARBA" id="ARBA00022475"/>
    </source>
</evidence>
<evidence type="ECO:0000256" key="6">
    <source>
        <dbReference type="ARBA" id="ARBA00023136"/>
    </source>
</evidence>
<dbReference type="Pfam" id="PF00375">
    <property type="entry name" value="SDF"/>
    <property type="match status" value="1"/>
</dbReference>
<feature type="transmembrane region" description="Helical" evidence="7">
    <location>
        <begin position="359"/>
        <end position="381"/>
    </location>
</feature>
<evidence type="ECO:0000313" key="9">
    <source>
        <dbReference type="Proteomes" id="UP001500339"/>
    </source>
</evidence>
<dbReference type="RefSeq" id="WP_343769243.1">
    <property type="nucleotide sequence ID" value="NZ_BAAACF010000001.1"/>
</dbReference>
<dbReference type="Proteomes" id="UP001500339">
    <property type="component" value="Unassembled WGS sequence"/>
</dbReference>
<feature type="transmembrane region" description="Helical" evidence="7">
    <location>
        <begin position="142"/>
        <end position="162"/>
    </location>
</feature>
<organism evidence="8 9">
    <name type="scientific">Clostridium malenominatum</name>
    <dbReference type="NCBI Taxonomy" id="1539"/>
    <lineage>
        <taxon>Bacteria</taxon>
        <taxon>Bacillati</taxon>
        <taxon>Bacillota</taxon>
        <taxon>Clostridia</taxon>
        <taxon>Eubacteriales</taxon>
        <taxon>Clostridiaceae</taxon>
        <taxon>Clostridium</taxon>
    </lineage>
</organism>
<feature type="transmembrane region" description="Helical" evidence="7">
    <location>
        <begin position="75"/>
        <end position="97"/>
    </location>
</feature>
<keyword evidence="6 7" id="KW-0472">Membrane</keyword>
<accession>A0ABN1J0B6</accession>
<reference evidence="8 9" key="1">
    <citation type="journal article" date="2019" name="Int. J. Syst. Evol. Microbiol.">
        <title>The Global Catalogue of Microorganisms (GCM) 10K type strain sequencing project: providing services to taxonomists for standard genome sequencing and annotation.</title>
        <authorList>
            <consortium name="The Broad Institute Genomics Platform"/>
            <consortium name="The Broad Institute Genome Sequencing Center for Infectious Disease"/>
            <person name="Wu L."/>
            <person name="Ma J."/>
        </authorList>
    </citation>
    <scope>NUCLEOTIDE SEQUENCE [LARGE SCALE GENOMIC DNA]</scope>
    <source>
        <strain evidence="8 9">JCM 1405</strain>
    </source>
</reference>
<keyword evidence="2" id="KW-0813">Transport</keyword>
<comment type="subcellular location">
    <subcellularLocation>
        <location evidence="1">Cell membrane</location>
        <topology evidence="1">Multi-pass membrane protein</topology>
    </subcellularLocation>
</comment>
<protein>
    <submittedName>
        <fullName evidence="8">Dicarboxylate/amino acid:cation symporter</fullName>
    </submittedName>
</protein>
<evidence type="ECO:0000313" key="8">
    <source>
        <dbReference type="EMBL" id="GAA0725031.1"/>
    </source>
</evidence>
<name>A0ABN1J0B6_9CLOT</name>
<feature type="transmembrane region" description="Helical" evidence="7">
    <location>
        <begin position="288"/>
        <end position="313"/>
    </location>
</feature>